<reference evidence="6" key="1">
    <citation type="submission" date="2016-08" db="EMBL/GenBank/DDBJ databases">
        <title>Complete Genome Seqeunce of Paenibacillus sp. nov. IHBB 9852 from high altitute lake of Indian trans-Himalayas.</title>
        <authorList>
            <person name="Kiran S."/>
            <person name="Swarnkar M.K."/>
            <person name="Rana A."/>
            <person name="Tewari R."/>
            <person name="Gulati A."/>
        </authorList>
    </citation>
    <scope>NUCLEOTIDE SEQUENCE [LARGE SCALE GENOMIC DNA]</scope>
    <source>
        <strain evidence="6">IHBB 9852</strain>
    </source>
</reference>
<dbReference type="InterPro" id="IPR009057">
    <property type="entry name" value="Homeodomain-like_sf"/>
</dbReference>
<evidence type="ECO:0000313" key="6">
    <source>
        <dbReference type="EMBL" id="ANY72724.1"/>
    </source>
</evidence>
<dbReference type="KEGG" id="pib:BBD41_09050"/>
<name>A0A1B2DY93_9BACL</name>
<dbReference type="Gene3D" id="1.10.357.10">
    <property type="entry name" value="Tetracycline Repressor, domain 2"/>
    <property type="match status" value="1"/>
</dbReference>
<dbReference type="GO" id="GO:0003700">
    <property type="term" value="F:DNA-binding transcription factor activity"/>
    <property type="evidence" value="ECO:0007669"/>
    <property type="project" value="TreeGrafter"/>
</dbReference>
<proteinExistence type="predicted"/>
<protein>
    <submittedName>
        <fullName evidence="6">TetR family transcriptional regulator</fullName>
    </submittedName>
</protein>
<dbReference type="InterPro" id="IPR050109">
    <property type="entry name" value="HTH-type_TetR-like_transc_reg"/>
</dbReference>
<dbReference type="InterPro" id="IPR023772">
    <property type="entry name" value="DNA-bd_HTH_TetR-type_CS"/>
</dbReference>
<dbReference type="SUPFAM" id="SSF48498">
    <property type="entry name" value="Tetracyclin repressor-like, C-terminal domain"/>
    <property type="match status" value="1"/>
</dbReference>
<dbReference type="Gene3D" id="1.10.10.60">
    <property type="entry name" value="Homeodomain-like"/>
    <property type="match status" value="1"/>
</dbReference>
<keyword evidence="2 4" id="KW-0238">DNA-binding</keyword>
<dbReference type="PRINTS" id="PR00455">
    <property type="entry name" value="HTHTETR"/>
</dbReference>
<feature type="DNA-binding region" description="H-T-H motif" evidence="4">
    <location>
        <begin position="41"/>
        <end position="60"/>
    </location>
</feature>
<dbReference type="AlphaFoldDB" id="A0A1B2DY93"/>
<accession>A0A1B2DY93</accession>
<evidence type="ECO:0000256" key="1">
    <source>
        <dbReference type="ARBA" id="ARBA00023015"/>
    </source>
</evidence>
<gene>
    <name evidence="6" type="ORF">BBD41_09050</name>
</gene>
<dbReference type="SUPFAM" id="SSF46689">
    <property type="entry name" value="Homeodomain-like"/>
    <property type="match status" value="1"/>
</dbReference>
<dbReference type="RefSeq" id="WP_099477357.1">
    <property type="nucleotide sequence ID" value="NZ_CP016809.1"/>
</dbReference>
<dbReference type="InterPro" id="IPR036271">
    <property type="entry name" value="Tet_transcr_reg_TetR-rel_C_sf"/>
</dbReference>
<evidence type="ECO:0000256" key="3">
    <source>
        <dbReference type="ARBA" id="ARBA00023163"/>
    </source>
</evidence>
<evidence type="ECO:0000259" key="5">
    <source>
        <dbReference type="PROSITE" id="PS50977"/>
    </source>
</evidence>
<dbReference type="Pfam" id="PF00440">
    <property type="entry name" value="TetR_N"/>
    <property type="match status" value="1"/>
</dbReference>
<keyword evidence="3" id="KW-0804">Transcription</keyword>
<dbReference type="PROSITE" id="PS50977">
    <property type="entry name" value="HTH_TETR_2"/>
    <property type="match status" value="1"/>
</dbReference>
<sequence>MSTKNKANDPKDLSFTEKARRAQIVQCAIETIAEVGYAQASIGQIAKRANVSKGVITYHFASKDDLLEEVVAAYAIAAEAFIRPVVANAVGPKERLRKYMEANLAFIAEHRKMVFAVVEIAAGMRTKEGKLRFSADADESIYQPIEEILYAGAEAGCFRAFTPLSARVTALAIRHAIDGFSLELMRTPDLSVKEYTEELISIFERAVSNVDYE</sequence>
<feature type="domain" description="HTH tetR-type" evidence="5">
    <location>
        <begin position="18"/>
        <end position="78"/>
    </location>
</feature>
<dbReference type="PROSITE" id="PS01081">
    <property type="entry name" value="HTH_TETR_1"/>
    <property type="match status" value="1"/>
</dbReference>
<dbReference type="PANTHER" id="PTHR30055">
    <property type="entry name" value="HTH-TYPE TRANSCRIPTIONAL REGULATOR RUTR"/>
    <property type="match status" value="1"/>
</dbReference>
<dbReference type="PANTHER" id="PTHR30055:SF234">
    <property type="entry name" value="HTH-TYPE TRANSCRIPTIONAL REGULATOR BETI"/>
    <property type="match status" value="1"/>
</dbReference>
<evidence type="ECO:0000256" key="2">
    <source>
        <dbReference type="ARBA" id="ARBA00023125"/>
    </source>
</evidence>
<dbReference type="GO" id="GO:0000976">
    <property type="term" value="F:transcription cis-regulatory region binding"/>
    <property type="evidence" value="ECO:0007669"/>
    <property type="project" value="TreeGrafter"/>
</dbReference>
<dbReference type="EMBL" id="CP016809">
    <property type="protein sequence ID" value="ANY72724.1"/>
    <property type="molecule type" value="Genomic_DNA"/>
</dbReference>
<dbReference type="InterPro" id="IPR001647">
    <property type="entry name" value="HTH_TetR"/>
</dbReference>
<organism evidence="6">
    <name type="scientific">Paenibacillus ihbetae</name>
    <dbReference type="NCBI Taxonomy" id="1870820"/>
    <lineage>
        <taxon>Bacteria</taxon>
        <taxon>Bacillati</taxon>
        <taxon>Bacillota</taxon>
        <taxon>Bacilli</taxon>
        <taxon>Bacillales</taxon>
        <taxon>Paenibacillaceae</taxon>
        <taxon>Paenibacillus</taxon>
    </lineage>
</organism>
<keyword evidence="1" id="KW-0805">Transcription regulation</keyword>
<evidence type="ECO:0000256" key="4">
    <source>
        <dbReference type="PROSITE-ProRule" id="PRU00335"/>
    </source>
</evidence>